<evidence type="ECO:0000313" key="2">
    <source>
        <dbReference type="Proteomes" id="UP000799750"/>
    </source>
</evidence>
<dbReference type="Proteomes" id="UP000799750">
    <property type="component" value="Unassembled WGS sequence"/>
</dbReference>
<evidence type="ECO:0000313" key="1">
    <source>
        <dbReference type="EMBL" id="KAF2492599.1"/>
    </source>
</evidence>
<dbReference type="EMBL" id="MU004193">
    <property type="protein sequence ID" value="KAF2492599.1"/>
    <property type="molecule type" value="Genomic_DNA"/>
</dbReference>
<keyword evidence="2" id="KW-1185">Reference proteome</keyword>
<gene>
    <name evidence="1" type="ORF">BU16DRAFT_541416</name>
</gene>
<reference evidence="1" key="1">
    <citation type="journal article" date="2020" name="Stud. Mycol.">
        <title>101 Dothideomycetes genomes: a test case for predicting lifestyles and emergence of pathogens.</title>
        <authorList>
            <person name="Haridas S."/>
            <person name="Albert R."/>
            <person name="Binder M."/>
            <person name="Bloem J."/>
            <person name="Labutti K."/>
            <person name="Salamov A."/>
            <person name="Andreopoulos B."/>
            <person name="Baker S."/>
            <person name="Barry K."/>
            <person name="Bills G."/>
            <person name="Bluhm B."/>
            <person name="Cannon C."/>
            <person name="Castanera R."/>
            <person name="Culley D."/>
            <person name="Daum C."/>
            <person name="Ezra D."/>
            <person name="Gonzalez J."/>
            <person name="Henrissat B."/>
            <person name="Kuo A."/>
            <person name="Liang C."/>
            <person name="Lipzen A."/>
            <person name="Lutzoni F."/>
            <person name="Magnuson J."/>
            <person name="Mondo S."/>
            <person name="Nolan M."/>
            <person name="Ohm R."/>
            <person name="Pangilinan J."/>
            <person name="Park H.-J."/>
            <person name="Ramirez L."/>
            <person name="Alfaro M."/>
            <person name="Sun H."/>
            <person name="Tritt A."/>
            <person name="Yoshinaga Y."/>
            <person name="Zwiers L.-H."/>
            <person name="Turgeon B."/>
            <person name="Goodwin S."/>
            <person name="Spatafora J."/>
            <person name="Crous P."/>
            <person name="Grigoriev I."/>
        </authorList>
    </citation>
    <scope>NUCLEOTIDE SEQUENCE</scope>
    <source>
        <strain evidence="1">CBS 269.34</strain>
    </source>
</reference>
<sequence>MGDGGSGEWEVQKRSTNPSMNGVGVWWRIKKRAEKSEWSGGGVVEPLIERWRWSRCDRHQVSNHLMERWRWSGFSRPKESAHGREAMCKFAHATAPWCLCGGIQNWDDETSWRGVGVASVPKDEEHHGGKWGFKFKNHEKLVAVVGRACIQPETKTNYGGTGPKNRPCHPAMDWWIGVTGGVNAGTVMLTISFPDRFSLLARKGKLDRSFEMTVFDGREKWTESAKEAVGDHRPLRLAPSTFREVTLEFCSTTQLMNWSNLRS</sequence>
<protein>
    <submittedName>
        <fullName evidence="1">Uncharacterized protein</fullName>
    </submittedName>
</protein>
<organism evidence="1 2">
    <name type="scientific">Lophium mytilinum</name>
    <dbReference type="NCBI Taxonomy" id="390894"/>
    <lineage>
        <taxon>Eukaryota</taxon>
        <taxon>Fungi</taxon>
        <taxon>Dikarya</taxon>
        <taxon>Ascomycota</taxon>
        <taxon>Pezizomycotina</taxon>
        <taxon>Dothideomycetes</taxon>
        <taxon>Pleosporomycetidae</taxon>
        <taxon>Mytilinidiales</taxon>
        <taxon>Mytilinidiaceae</taxon>
        <taxon>Lophium</taxon>
    </lineage>
</organism>
<name>A0A6A6QKG4_9PEZI</name>
<accession>A0A6A6QKG4</accession>
<proteinExistence type="predicted"/>
<dbReference type="AlphaFoldDB" id="A0A6A6QKG4"/>